<evidence type="ECO:0000313" key="4">
    <source>
        <dbReference type="EMBL" id="MBN7817461.1"/>
    </source>
</evidence>
<dbReference type="EMBL" id="JAFKCU010000005">
    <property type="protein sequence ID" value="MBN7817461.1"/>
    <property type="molecule type" value="Genomic_DNA"/>
</dbReference>
<feature type="compositionally biased region" description="Basic and acidic residues" evidence="1">
    <location>
        <begin position="1334"/>
        <end position="1354"/>
    </location>
</feature>
<gene>
    <name evidence="4" type="ORF">J0A69_18615</name>
</gene>
<evidence type="ECO:0000259" key="2">
    <source>
        <dbReference type="Pfam" id="PF19081"/>
    </source>
</evidence>
<dbReference type="NCBIfam" id="TIGR03696">
    <property type="entry name" value="Rhs_assc_core"/>
    <property type="match status" value="1"/>
</dbReference>
<dbReference type="InterPro" id="IPR045619">
    <property type="entry name" value="DUF6443"/>
</dbReference>
<dbReference type="PANTHER" id="PTHR32305">
    <property type="match status" value="1"/>
</dbReference>
<evidence type="ECO:0000259" key="3">
    <source>
        <dbReference type="Pfam" id="PF20041"/>
    </source>
</evidence>
<feature type="domain" description="Ig-like" evidence="2">
    <location>
        <begin position="129"/>
        <end position="196"/>
    </location>
</feature>
<dbReference type="Pfam" id="PF19081">
    <property type="entry name" value="Ig_7"/>
    <property type="match status" value="1"/>
</dbReference>
<dbReference type="Pfam" id="PF20041">
    <property type="entry name" value="DUF6443"/>
    <property type="match status" value="1"/>
</dbReference>
<comment type="caution">
    <text evidence="4">The sequence shown here is derived from an EMBL/GenBank/DDBJ whole genome shotgun (WGS) entry which is preliminary data.</text>
</comment>
<organism evidence="4 5">
    <name type="scientific">Algoriphagus pacificus</name>
    <dbReference type="NCBI Taxonomy" id="2811234"/>
    <lineage>
        <taxon>Bacteria</taxon>
        <taxon>Pseudomonadati</taxon>
        <taxon>Bacteroidota</taxon>
        <taxon>Cytophagia</taxon>
        <taxon>Cytophagales</taxon>
        <taxon>Cyclobacteriaceae</taxon>
        <taxon>Algoriphagus</taxon>
    </lineage>
</organism>
<protein>
    <submittedName>
        <fullName evidence="4">RHS repeat-associated core domain-containing protein</fullName>
    </submittedName>
</protein>
<evidence type="ECO:0000256" key="1">
    <source>
        <dbReference type="SAM" id="MobiDB-lite"/>
    </source>
</evidence>
<feature type="region of interest" description="Disordered" evidence="1">
    <location>
        <begin position="1334"/>
        <end position="1360"/>
    </location>
</feature>
<dbReference type="InterPro" id="IPR022385">
    <property type="entry name" value="Rhs_assc_core"/>
</dbReference>
<proteinExistence type="predicted"/>
<name>A0ABS3CK28_9BACT</name>
<sequence length="1545" mass="170770">MKDFICFLGLMAIICSKSFGQGVTDVVIQGPTQANVGETVQFEVWYYSNGNQISPPSSGGYFWENSGMSNSTSSMNSLIGQFTQAGNYIVGYEYSNAGNYYFDSFSISIVGDYCSNVTASAPDGSRLGTGSVLLSADPAPAGFSYVWYDTNQTTLVYTSKDFPTPTLSNTKTYYLGYKHTATNCISALVPVKAQINDYNSVKKYSARTATSNKNSIITGGPSISYKTFNYSDGIGRPIQTVLKQQTVNGKDLIYPMDYDQFGRQVLEFLPYYEGSGTQDGRFRTNGIAMHASQTNAIYGDTFGYSEKQFEPTPLNNIDKQAAPGNSWKMGSGKELKFFRRPNTTNDQVRIFTIDTNGLPITSSAYAENSLWTTIVDDEDNKRTIQYLDKQGRIVLKKVQNTALSGADGHNGWLCTYYVYDDLGQLRVVIPPKAVEILITANWSSATSTNANLANEQYFRYTYDIKGRLVEKYIPGKGLESMLYDNQDRLVGFQDANMAPVSGNKEWLYNKYDGLGRIVLTGKIIENSNRVTLQGIINNLSGNNAEVKQNTAKIKTGTTISSSKYDGYQEYVASSSITLQNGFNIKATSNQSFTARIGTLPASGETGAWPMEEGEILTVNYYDSYNFLPGMDFQNPGSPFVPVASTKVHGLLTGKKVKNLETGEFYATAIYYDDQERVIQTLSQHQRGATIRSSTAYNFEGLPTRNLTTNSLSSNYTVLRIYAYNVAGLLESITHTLGNGSSKTLAQYTYDDLGRPKQKTFPFVASNANQTFSFNIRDWIKDIGTDYNGIFTQSIGYNSTTINNGNIAQVSWVGGQNTTTRTYTYSYDNANRIKAAAYTGASGENYSLSSIGYDGNGNILTMKRNNQRTSSTWGEVDNLTYSYFSNSNRLSQVSDGITNLGYLSNDFKEQSATVYGYDLNGNLKSNLDKKISLITYNHLNLPEEISLTTGGKVKFTYDAEGSKLTQKVYNSSGTLTKTQDYLGEVVLLDGALDYINHEEGRIVAENSELWSEFFVKDHLGNVRQVLRSPVSQSYIATMESGRLASEEMEFSMVSESRQTEPAHNVTKDGNQVAWLNAKRGRMVGPGRTQEIYAGDSLKLQVYGKYLEVKKQKSKAASFMAAGGKERLLADLNELTLNNQRAGGANPIALLNLVDILAKDIQKKEVPEAYLMYALYDQDSNRYEVGKKVLSKNASNQHEILEEEMYISKDGYLETFVVNETSMDVWFDNMMVMSISPAVVQETHYDPWGVELKGLGFQYASIKTNKYLFNGKELIEDNNLQYYDYGARMYDPTIGRWGVVDPMAEHPNQLGMSPYSAMWNNPIIFTDPDGKCPDCPDPSTAKEGDTANPHGEREYTFSDGKWTAEGGTLDEFVFTPEKDDPESSSGASSKLLTIGGIVSTLAGTATEETKGLLREVLNNFNSLQKESEVYDLGLNYSDEISRSAKVLRNLSRIGTGMTYVGGLMAIGQFANSDKSYGDYTKLGMNSLIFGLTVTPEPISTGIGIGLGLLEAGNQFQQLYDYADKIENRGFIVVPIPITGGNTIIKIK</sequence>
<dbReference type="Gene3D" id="2.180.10.10">
    <property type="entry name" value="RHS repeat-associated core"/>
    <property type="match status" value="3"/>
</dbReference>
<dbReference type="InterPro" id="IPR044023">
    <property type="entry name" value="Ig_7"/>
</dbReference>
<dbReference type="RefSeq" id="WP_206588132.1">
    <property type="nucleotide sequence ID" value="NZ_JAFKCU010000005.1"/>
</dbReference>
<accession>A0ABS3CK28</accession>
<dbReference type="Proteomes" id="UP000664480">
    <property type="component" value="Unassembled WGS sequence"/>
</dbReference>
<dbReference type="PANTHER" id="PTHR32305:SF15">
    <property type="entry name" value="PROTEIN RHSA-RELATED"/>
    <property type="match status" value="1"/>
</dbReference>
<dbReference type="InterPro" id="IPR050708">
    <property type="entry name" value="T6SS_VgrG/RHS"/>
</dbReference>
<feature type="domain" description="DUF6443" evidence="3">
    <location>
        <begin position="205"/>
        <end position="334"/>
    </location>
</feature>
<evidence type="ECO:0000313" key="5">
    <source>
        <dbReference type="Proteomes" id="UP000664480"/>
    </source>
</evidence>
<keyword evidence="5" id="KW-1185">Reference proteome</keyword>
<reference evidence="4 5" key="1">
    <citation type="submission" date="2021-03" db="EMBL/GenBank/DDBJ databases">
        <title>novel species isolated from a fishpond in China.</title>
        <authorList>
            <person name="Lu H."/>
            <person name="Cai Z."/>
        </authorList>
    </citation>
    <scope>NUCLEOTIDE SEQUENCE [LARGE SCALE GENOMIC DNA]</scope>
    <source>
        <strain evidence="4 5">YJ13C</strain>
    </source>
</reference>